<evidence type="ECO:0000313" key="2">
    <source>
        <dbReference type="Proteomes" id="UP001596071"/>
    </source>
</evidence>
<accession>A0ABW0TUX3</accession>
<gene>
    <name evidence="1" type="ORF">ACFPTP_04755</name>
</gene>
<dbReference type="EMBL" id="JBHSNP010000009">
    <property type="protein sequence ID" value="MFC5602522.1"/>
    <property type="molecule type" value="Genomic_DNA"/>
</dbReference>
<name>A0ABW0TUX3_9BACL</name>
<protein>
    <submittedName>
        <fullName evidence="1">DUF5661 family protein</fullName>
    </submittedName>
</protein>
<dbReference type="Pfam" id="PF18905">
    <property type="entry name" value="DUF5661"/>
    <property type="match status" value="1"/>
</dbReference>
<sequence>MYYAPLMQHNPNSPSLPMYTYHPTGVNHTNTLGFFRPCHHENSIAQSNQIHANPANNPNVVKSAFSKEEAAAIALLLGIDFSKSKFDLNEFWMGVNTELEHGKRSIQTNVTDDNPLITGKIALAHLNEFPDYYKRLKVLEEQAKAYWNK</sequence>
<comment type="caution">
    <text evidence="1">The sequence shown here is derived from an EMBL/GenBank/DDBJ whole genome shotgun (WGS) entry which is preliminary data.</text>
</comment>
<organism evidence="1 2">
    <name type="scientific">Sporosarcina koreensis</name>
    <dbReference type="NCBI Taxonomy" id="334735"/>
    <lineage>
        <taxon>Bacteria</taxon>
        <taxon>Bacillati</taxon>
        <taxon>Bacillota</taxon>
        <taxon>Bacilli</taxon>
        <taxon>Bacillales</taxon>
        <taxon>Caryophanaceae</taxon>
        <taxon>Sporosarcina</taxon>
    </lineage>
</organism>
<proteinExistence type="predicted"/>
<dbReference type="RefSeq" id="WP_381442632.1">
    <property type="nucleotide sequence ID" value="NZ_JBHSNP010000009.1"/>
</dbReference>
<dbReference type="Proteomes" id="UP001596071">
    <property type="component" value="Unassembled WGS sequence"/>
</dbReference>
<dbReference type="InterPro" id="IPR043720">
    <property type="entry name" value="DUF5661"/>
</dbReference>
<keyword evidence="2" id="KW-1185">Reference proteome</keyword>
<reference evidence="2" key="1">
    <citation type="journal article" date="2019" name="Int. J. Syst. Evol. Microbiol.">
        <title>The Global Catalogue of Microorganisms (GCM) 10K type strain sequencing project: providing services to taxonomists for standard genome sequencing and annotation.</title>
        <authorList>
            <consortium name="The Broad Institute Genomics Platform"/>
            <consortium name="The Broad Institute Genome Sequencing Center for Infectious Disease"/>
            <person name="Wu L."/>
            <person name="Ma J."/>
        </authorList>
    </citation>
    <scope>NUCLEOTIDE SEQUENCE [LARGE SCALE GENOMIC DNA]</scope>
    <source>
        <strain evidence="2">KACC 11299</strain>
    </source>
</reference>
<evidence type="ECO:0000313" key="1">
    <source>
        <dbReference type="EMBL" id="MFC5602522.1"/>
    </source>
</evidence>